<dbReference type="AlphaFoldDB" id="A0A835SW35"/>
<dbReference type="EC" id="2.7.2.3" evidence="5 13"/>
<dbReference type="FunFam" id="3.40.50.1260:FF:000031">
    <property type="entry name" value="Phosphoglycerate kinase 1"/>
    <property type="match status" value="1"/>
</dbReference>
<evidence type="ECO:0000256" key="15">
    <source>
        <dbReference type="SAM" id="MobiDB-lite"/>
    </source>
</evidence>
<evidence type="ECO:0000256" key="9">
    <source>
        <dbReference type="ARBA" id="ARBA00022840"/>
    </source>
</evidence>
<feature type="region of interest" description="Disordered" evidence="15">
    <location>
        <begin position="112"/>
        <end position="138"/>
    </location>
</feature>
<accession>A0A835SW35</accession>
<dbReference type="GO" id="GO:0004618">
    <property type="term" value="F:phosphoglycerate kinase activity"/>
    <property type="evidence" value="ECO:0007669"/>
    <property type="project" value="UniProtKB-EC"/>
</dbReference>
<proteinExistence type="inferred from homology"/>
<evidence type="ECO:0000256" key="5">
    <source>
        <dbReference type="ARBA" id="ARBA00013061"/>
    </source>
</evidence>
<comment type="cofactor">
    <cofactor evidence="2">
        <name>Mg(2+)</name>
        <dbReference type="ChEBI" id="CHEBI:18420"/>
    </cofactor>
</comment>
<protein>
    <recommendedName>
        <fullName evidence="5 13">Phosphoglycerate kinase</fullName>
        <ecNumber evidence="5 13">2.7.2.3</ecNumber>
    </recommendedName>
</protein>
<dbReference type="Proteomes" id="UP000613740">
    <property type="component" value="Unassembled WGS sequence"/>
</dbReference>
<evidence type="ECO:0000256" key="11">
    <source>
        <dbReference type="ARBA" id="ARBA00023152"/>
    </source>
</evidence>
<dbReference type="PANTHER" id="PTHR11406:SF23">
    <property type="entry name" value="PHOSPHOGLYCERATE KINASE 1, CHLOROPLASTIC-RELATED"/>
    <property type="match status" value="1"/>
</dbReference>
<dbReference type="OrthoDB" id="275353at2759"/>
<evidence type="ECO:0000256" key="13">
    <source>
        <dbReference type="RuleBase" id="RU000532"/>
    </source>
</evidence>
<dbReference type="GO" id="GO:0005829">
    <property type="term" value="C:cytosol"/>
    <property type="evidence" value="ECO:0007669"/>
    <property type="project" value="TreeGrafter"/>
</dbReference>
<dbReference type="Gene3D" id="3.40.50.1260">
    <property type="entry name" value="Phosphoglycerate kinase, N-terminal domain"/>
    <property type="match status" value="2"/>
</dbReference>
<evidence type="ECO:0000313" key="16">
    <source>
        <dbReference type="EMBL" id="KAG2434392.1"/>
    </source>
</evidence>
<dbReference type="InterPro" id="IPR001576">
    <property type="entry name" value="Phosphoglycerate_kinase"/>
</dbReference>
<keyword evidence="6 13" id="KW-0808">Transferase</keyword>
<comment type="similarity">
    <text evidence="4 13">Belongs to the phosphoglycerate kinase family.</text>
</comment>
<keyword evidence="10" id="KW-0460">Magnesium</keyword>
<name>A0A835SW35_9CHLO</name>
<dbReference type="GO" id="GO:0006094">
    <property type="term" value="P:gluconeogenesis"/>
    <property type="evidence" value="ECO:0007669"/>
    <property type="project" value="TreeGrafter"/>
</dbReference>
<evidence type="ECO:0000256" key="12">
    <source>
        <dbReference type="ARBA" id="ARBA00024331"/>
    </source>
</evidence>
<evidence type="ECO:0000256" key="2">
    <source>
        <dbReference type="ARBA" id="ARBA00001946"/>
    </source>
</evidence>
<keyword evidence="7" id="KW-0547">Nucleotide-binding</keyword>
<dbReference type="PANTHER" id="PTHR11406">
    <property type="entry name" value="PHOSPHOGLYCERATE KINASE"/>
    <property type="match status" value="1"/>
</dbReference>
<dbReference type="Pfam" id="PF00162">
    <property type="entry name" value="PGK"/>
    <property type="match status" value="2"/>
</dbReference>
<keyword evidence="8 13" id="KW-0418">Kinase</keyword>
<keyword evidence="17" id="KW-1185">Reference proteome</keyword>
<comment type="catalytic activity">
    <reaction evidence="1 13">
        <text>(2R)-3-phosphoglycerate + ATP = (2R)-3-phospho-glyceroyl phosphate + ADP</text>
        <dbReference type="Rhea" id="RHEA:14801"/>
        <dbReference type="ChEBI" id="CHEBI:30616"/>
        <dbReference type="ChEBI" id="CHEBI:57604"/>
        <dbReference type="ChEBI" id="CHEBI:58272"/>
        <dbReference type="ChEBI" id="CHEBI:456216"/>
        <dbReference type="EC" id="2.7.2.3"/>
    </reaction>
</comment>
<dbReference type="InterPro" id="IPR015824">
    <property type="entry name" value="Phosphoglycerate_kinase_N"/>
</dbReference>
<comment type="caution">
    <text evidence="16">The sequence shown here is derived from an EMBL/GenBank/DDBJ whole genome shotgun (WGS) entry which is preliminary data.</text>
</comment>
<evidence type="ECO:0000256" key="6">
    <source>
        <dbReference type="ARBA" id="ARBA00022679"/>
    </source>
</evidence>
<evidence type="ECO:0000256" key="1">
    <source>
        <dbReference type="ARBA" id="ARBA00000642"/>
    </source>
</evidence>
<dbReference type="GO" id="GO:0006096">
    <property type="term" value="P:glycolytic process"/>
    <property type="evidence" value="ECO:0007669"/>
    <property type="project" value="UniProtKB-KW"/>
</dbReference>
<organism evidence="16 17">
    <name type="scientific">Chlamydomonas schloesseri</name>
    <dbReference type="NCBI Taxonomy" id="2026947"/>
    <lineage>
        <taxon>Eukaryota</taxon>
        <taxon>Viridiplantae</taxon>
        <taxon>Chlorophyta</taxon>
        <taxon>core chlorophytes</taxon>
        <taxon>Chlorophyceae</taxon>
        <taxon>CS clade</taxon>
        <taxon>Chlamydomonadales</taxon>
        <taxon>Chlamydomonadaceae</taxon>
        <taxon>Chlamydomonas</taxon>
    </lineage>
</organism>
<comment type="subunit">
    <text evidence="14">Monomer.</text>
</comment>
<reference evidence="16" key="1">
    <citation type="journal article" date="2020" name="bioRxiv">
        <title>Comparative genomics of Chlamydomonas.</title>
        <authorList>
            <person name="Craig R.J."/>
            <person name="Hasan A.R."/>
            <person name="Ness R.W."/>
            <person name="Keightley P.D."/>
        </authorList>
    </citation>
    <scope>NUCLEOTIDE SEQUENCE</scope>
    <source>
        <strain evidence="16">CCAP 11/173</strain>
    </source>
</reference>
<evidence type="ECO:0000256" key="3">
    <source>
        <dbReference type="ARBA" id="ARBA00004838"/>
    </source>
</evidence>
<dbReference type="InterPro" id="IPR015911">
    <property type="entry name" value="Phosphoglycerate_kinase_CS"/>
</dbReference>
<comment type="pathway">
    <text evidence="12">Carbohydrate biosynthesis.</text>
</comment>
<evidence type="ECO:0000256" key="7">
    <source>
        <dbReference type="ARBA" id="ARBA00022741"/>
    </source>
</evidence>
<evidence type="ECO:0000256" key="14">
    <source>
        <dbReference type="RuleBase" id="RU000696"/>
    </source>
</evidence>
<evidence type="ECO:0000256" key="8">
    <source>
        <dbReference type="ARBA" id="ARBA00022777"/>
    </source>
</evidence>
<dbReference type="GO" id="GO:0043531">
    <property type="term" value="F:ADP binding"/>
    <property type="evidence" value="ECO:0007669"/>
    <property type="project" value="TreeGrafter"/>
</dbReference>
<keyword evidence="9" id="KW-0067">ATP-binding</keyword>
<dbReference type="PRINTS" id="PR00477">
    <property type="entry name" value="PHGLYCKINASE"/>
</dbReference>
<sequence length="512" mass="52433">MQPADDPRRPLRDVVRDLISPDLDVANVDVSGKRVLLRVDFNVPVDEATGVVTDASRITAALPSIRLLAGCGARLILASHFGRPEPKKQSRAQMEAAYSLAPVAAWLDRELNGGSSNGSSSDGAANDNRNNSAAAANGTGSSGKVFVGLAPDCVGPEAEAAVAALQPGQVLLLQNTRFHAGDGANDPGFSGALAALCDVFVQDAFGVVHRDQGSVTGITVHVAECYPGPLVRRELTELAHRLFEPARPLGVVLGGAKVADKIGVVAALVELADVVAVGGRMAFTLLAARGVSVGSTQIEADWLEPCRRMMARAAERGTQLLLPGDVLWSSSLAAPVDTGVQLLTLDCCTEDSPCIPAGRYGVDIGPETMAAFRQALLGCKTIFWNGPMGKFEVPEFGKGTVAVAQAMDEASRERGAITIIGGGDSVAAVTAARLDGAITHISTGGGASLELIEGKGMPGLRALLRGRLVPAASAPESAPASAPAPAALVPVPQQQAAAAAPACCGVTKKCCA</sequence>
<dbReference type="SUPFAM" id="SSF53748">
    <property type="entry name" value="Phosphoglycerate kinase"/>
    <property type="match status" value="1"/>
</dbReference>
<dbReference type="HAMAP" id="MF_00145">
    <property type="entry name" value="Phosphoglyc_kinase"/>
    <property type="match status" value="1"/>
</dbReference>
<evidence type="ECO:0000313" key="17">
    <source>
        <dbReference type="Proteomes" id="UP000613740"/>
    </source>
</evidence>
<dbReference type="EMBL" id="JAEHOD010000058">
    <property type="protein sequence ID" value="KAG2434392.1"/>
    <property type="molecule type" value="Genomic_DNA"/>
</dbReference>
<evidence type="ECO:0000256" key="10">
    <source>
        <dbReference type="ARBA" id="ARBA00022842"/>
    </source>
</evidence>
<keyword evidence="11" id="KW-0324">Glycolysis</keyword>
<dbReference type="GO" id="GO:0005524">
    <property type="term" value="F:ATP binding"/>
    <property type="evidence" value="ECO:0007669"/>
    <property type="project" value="UniProtKB-KW"/>
</dbReference>
<gene>
    <name evidence="16" type="ORF">HYH02_012404</name>
</gene>
<dbReference type="PROSITE" id="PS00111">
    <property type="entry name" value="PGLYCERATE_KINASE"/>
    <property type="match status" value="1"/>
</dbReference>
<comment type="pathway">
    <text evidence="3">Carbohydrate degradation; glycolysis; pyruvate from D-glyceraldehyde 3-phosphate: step 2/5.</text>
</comment>
<dbReference type="InterPro" id="IPR036043">
    <property type="entry name" value="Phosphoglycerate_kinase_sf"/>
</dbReference>
<evidence type="ECO:0000256" key="4">
    <source>
        <dbReference type="ARBA" id="ARBA00008982"/>
    </source>
</evidence>